<dbReference type="Proteomes" id="UP001501447">
    <property type="component" value="Unassembled WGS sequence"/>
</dbReference>
<feature type="region of interest" description="Disordered" evidence="1">
    <location>
        <begin position="1"/>
        <end position="29"/>
    </location>
</feature>
<organism evidence="2 3">
    <name type="scientific">Streptomyces axinellae</name>
    <dbReference type="NCBI Taxonomy" id="552788"/>
    <lineage>
        <taxon>Bacteria</taxon>
        <taxon>Bacillati</taxon>
        <taxon>Actinomycetota</taxon>
        <taxon>Actinomycetes</taxon>
        <taxon>Kitasatosporales</taxon>
        <taxon>Streptomycetaceae</taxon>
        <taxon>Streptomyces</taxon>
    </lineage>
</organism>
<evidence type="ECO:0008006" key="4">
    <source>
        <dbReference type="Google" id="ProtNLM"/>
    </source>
</evidence>
<sequence>MRPQPPGFHTPAAGASETPTTQKRKGRPVRHMIPEQTTERDFARCSQRWDAARNFRQFRTDQQDKAASSLTARLARLFRGGAR</sequence>
<keyword evidence="3" id="KW-1185">Reference proteome</keyword>
<comment type="caution">
    <text evidence="2">The sequence shown here is derived from an EMBL/GenBank/DDBJ whole genome shotgun (WGS) entry which is preliminary data.</text>
</comment>
<proteinExistence type="predicted"/>
<name>A0ABN3QM43_9ACTN</name>
<gene>
    <name evidence="2" type="ORF">GCM10009863_52000</name>
</gene>
<reference evidence="2 3" key="1">
    <citation type="journal article" date="2019" name="Int. J. Syst. Evol. Microbiol.">
        <title>The Global Catalogue of Microorganisms (GCM) 10K type strain sequencing project: providing services to taxonomists for standard genome sequencing and annotation.</title>
        <authorList>
            <consortium name="The Broad Institute Genomics Platform"/>
            <consortium name="The Broad Institute Genome Sequencing Center for Infectious Disease"/>
            <person name="Wu L."/>
            <person name="Ma J."/>
        </authorList>
    </citation>
    <scope>NUCLEOTIDE SEQUENCE [LARGE SCALE GENOMIC DNA]</scope>
    <source>
        <strain evidence="2 3">JCM 16373</strain>
    </source>
</reference>
<evidence type="ECO:0000313" key="2">
    <source>
        <dbReference type="EMBL" id="GAA2630120.1"/>
    </source>
</evidence>
<dbReference type="EMBL" id="BAAARJ010000018">
    <property type="protein sequence ID" value="GAA2630120.1"/>
    <property type="molecule type" value="Genomic_DNA"/>
</dbReference>
<evidence type="ECO:0000256" key="1">
    <source>
        <dbReference type="SAM" id="MobiDB-lite"/>
    </source>
</evidence>
<evidence type="ECO:0000313" key="3">
    <source>
        <dbReference type="Proteomes" id="UP001501447"/>
    </source>
</evidence>
<protein>
    <recommendedName>
        <fullName evidence="4">Transposase</fullName>
    </recommendedName>
</protein>
<accession>A0ABN3QM43</accession>